<evidence type="ECO:0000256" key="6">
    <source>
        <dbReference type="ARBA" id="ARBA00022989"/>
    </source>
</evidence>
<evidence type="ECO:0000313" key="9">
    <source>
        <dbReference type="EMBL" id="GAA2216278.1"/>
    </source>
</evidence>
<comment type="subcellular location">
    <subcellularLocation>
        <location evidence="1">Cell membrane</location>
        <topology evidence="1">Multi-pass membrane protein</topology>
    </subcellularLocation>
</comment>
<evidence type="ECO:0000256" key="2">
    <source>
        <dbReference type="ARBA" id="ARBA00022448"/>
    </source>
</evidence>
<name>A0ABP5Q019_9ACTN</name>
<evidence type="ECO:0000256" key="3">
    <source>
        <dbReference type="ARBA" id="ARBA00022475"/>
    </source>
</evidence>
<evidence type="ECO:0000313" key="10">
    <source>
        <dbReference type="Proteomes" id="UP001499843"/>
    </source>
</evidence>
<dbReference type="InterPro" id="IPR001851">
    <property type="entry name" value="ABC_transp_permease"/>
</dbReference>
<accession>A0ABP5Q019</accession>
<feature type="transmembrane region" description="Helical" evidence="8">
    <location>
        <begin position="147"/>
        <end position="165"/>
    </location>
</feature>
<feature type="transmembrane region" description="Helical" evidence="8">
    <location>
        <begin position="73"/>
        <end position="95"/>
    </location>
</feature>
<dbReference type="Pfam" id="PF02653">
    <property type="entry name" value="BPD_transp_2"/>
    <property type="match status" value="1"/>
</dbReference>
<evidence type="ECO:0000256" key="4">
    <source>
        <dbReference type="ARBA" id="ARBA00022519"/>
    </source>
</evidence>
<keyword evidence="10" id="KW-1185">Reference proteome</keyword>
<protein>
    <submittedName>
        <fullName evidence="9">Autoinducer 2 ABC transporter permease LsrD</fullName>
    </submittedName>
</protein>
<evidence type="ECO:0000256" key="8">
    <source>
        <dbReference type="SAM" id="Phobius"/>
    </source>
</evidence>
<dbReference type="RefSeq" id="WP_344495740.1">
    <property type="nucleotide sequence ID" value="NZ_BAAAQX010000065.1"/>
</dbReference>
<keyword evidence="6 8" id="KW-1133">Transmembrane helix</keyword>
<feature type="transmembrane region" description="Helical" evidence="8">
    <location>
        <begin position="185"/>
        <end position="206"/>
    </location>
</feature>
<feature type="transmembrane region" description="Helical" evidence="8">
    <location>
        <begin position="296"/>
        <end position="314"/>
    </location>
</feature>
<keyword evidence="2" id="KW-0813">Transport</keyword>
<dbReference type="PANTHER" id="PTHR32196">
    <property type="entry name" value="ABC TRANSPORTER PERMEASE PROTEIN YPHD-RELATED-RELATED"/>
    <property type="match status" value="1"/>
</dbReference>
<sequence>MPQRESESSAIAVEAPEPPAFTSPRLVSVGSISGRFAVVGMWVLLTAFYMLLRPAAFLQPGTYRAIFGSQQGQALIFLGLALIVVFVVGEFDLSIASNLGLAATVVPVLNVLHGWPVAAAVAVAVVASVVVGVVNGLIVVKLQINPIVVTLGMATLLLGIALLISHANTISGISAGAAAVTNTTVLGLPLGFYYALAASIVGFYVLTFTPLGQHLRFIGSNPEVARLAGIPVSTLRIGAYAASGLLCGVGGVLLVLGLGSYDPSSSGAFLLPTFSAVFLGTAIVQPGRFNPLGMVIAVYFLQTGILGLQILGFTGWVSDVFYGAALMLAVTVSTLVLRRSQQG</sequence>
<keyword evidence="5 8" id="KW-0812">Transmembrane</keyword>
<evidence type="ECO:0000256" key="5">
    <source>
        <dbReference type="ARBA" id="ARBA00022692"/>
    </source>
</evidence>
<proteinExistence type="predicted"/>
<dbReference type="CDD" id="cd06579">
    <property type="entry name" value="TM_PBP1_transp_AraH_like"/>
    <property type="match status" value="1"/>
</dbReference>
<organism evidence="9 10">
    <name type="scientific">Nonomuraea monospora</name>
    <dbReference type="NCBI Taxonomy" id="568818"/>
    <lineage>
        <taxon>Bacteria</taxon>
        <taxon>Bacillati</taxon>
        <taxon>Actinomycetota</taxon>
        <taxon>Actinomycetes</taxon>
        <taxon>Streptosporangiales</taxon>
        <taxon>Streptosporangiaceae</taxon>
        <taxon>Nonomuraea</taxon>
    </lineage>
</organism>
<dbReference type="PANTHER" id="PTHR32196:SF21">
    <property type="entry name" value="ABC TRANSPORTER PERMEASE PROTEIN YPHD-RELATED"/>
    <property type="match status" value="1"/>
</dbReference>
<gene>
    <name evidence="9" type="primary">lsrD</name>
    <name evidence="9" type="ORF">GCM10009850_117470</name>
</gene>
<feature type="transmembrane region" description="Helical" evidence="8">
    <location>
        <begin position="320"/>
        <end position="337"/>
    </location>
</feature>
<comment type="caution">
    <text evidence="9">The sequence shown here is derived from an EMBL/GenBank/DDBJ whole genome shotgun (WGS) entry which is preliminary data.</text>
</comment>
<evidence type="ECO:0000256" key="7">
    <source>
        <dbReference type="ARBA" id="ARBA00023136"/>
    </source>
</evidence>
<feature type="transmembrane region" description="Helical" evidence="8">
    <location>
        <begin position="237"/>
        <end position="261"/>
    </location>
</feature>
<reference evidence="10" key="1">
    <citation type="journal article" date="2019" name="Int. J. Syst. Evol. Microbiol.">
        <title>The Global Catalogue of Microorganisms (GCM) 10K type strain sequencing project: providing services to taxonomists for standard genome sequencing and annotation.</title>
        <authorList>
            <consortium name="The Broad Institute Genomics Platform"/>
            <consortium name="The Broad Institute Genome Sequencing Center for Infectious Disease"/>
            <person name="Wu L."/>
            <person name="Ma J."/>
        </authorList>
    </citation>
    <scope>NUCLEOTIDE SEQUENCE [LARGE SCALE GENOMIC DNA]</scope>
    <source>
        <strain evidence="10">JCM 16114</strain>
    </source>
</reference>
<keyword evidence="3" id="KW-1003">Cell membrane</keyword>
<feature type="transmembrane region" description="Helical" evidence="8">
    <location>
        <begin position="32"/>
        <end position="52"/>
    </location>
</feature>
<evidence type="ECO:0000256" key="1">
    <source>
        <dbReference type="ARBA" id="ARBA00004651"/>
    </source>
</evidence>
<dbReference type="EMBL" id="BAAAQX010000065">
    <property type="protein sequence ID" value="GAA2216278.1"/>
    <property type="molecule type" value="Genomic_DNA"/>
</dbReference>
<keyword evidence="4" id="KW-0997">Cell inner membrane</keyword>
<feature type="transmembrane region" description="Helical" evidence="8">
    <location>
        <begin position="267"/>
        <end position="284"/>
    </location>
</feature>
<feature type="transmembrane region" description="Helical" evidence="8">
    <location>
        <begin position="115"/>
        <end position="140"/>
    </location>
</feature>
<keyword evidence="7 8" id="KW-0472">Membrane</keyword>
<dbReference type="Proteomes" id="UP001499843">
    <property type="component" value="Unassembled WGS sequence"/>
</dbReference>